<dbReference type="PROSITE" id="PS51257">
    <property type="entry name" value="PROKAR_LIPOPROTEIN"/>
    <property type="match status" value="1"/>
</dbReference>
<gene>
    <name evidence="1" type="ORF">AVM11_03425</name>
</gene>
<proteinExistence type="predicted"/>
<dbReference type="KEGG" id="smy:BJP26_03405"/>
<organism evidence="1 2">
    <name type="scientific">Sphingomonas melonis TY</name>
    <dbReference type="NCBI Taxonomy" id="621456"/>
    <lineage>
        <taxon>Bacteria</taxon>
        <taxon>Pseudomonadati</taxon>
        <taxon>Pseudomonadota</taxon>
        <taxon>Alphaproteobacteria</taxon>
        <taxon>Sphingomonadales</taxon>
        <taxon>Sphingomonadaceae</taxon>
        <taxon>Sphingomonas</taxon>
    </lineage>
</organism>
<dbReference type="Proteomes" id="UP000078460">
    <property type="component" value="Unassembled WGS sequence"/>
</dbReference>
<sequence>MGDSMRKALLAALALAGCSSQALKPEDQAAVERFAAQEQAPAPAPVVASWYAGGEPGFLACAEIKAPPGAGKPTLRLVYDLVRKYGQVEMHEGWHAANGAGEAALENNRVSFDSVWQTHCTTRTVEGPRRIL</sequence>
<protein>
    <submittedName>
        <fullName evidence="1">Uncharacterized protein</fullName>
    </submittedName>
</protein>
<dbReference type="STRING" id="621456.BJP26_03405"/>
<accession>A0A175Y454</accession>
<name>A0A175Y454_9SPHN</name>
<evidence type="ECO:0000313" key="2">
    <source>
        <dbReference type="Proteomes" id="UP000078460"/>
    </source>
</evidence>
<comment type="caution">
    <text evidence="1">The sequence shown here is derived from an EMBL/GenBank/DDBJ whole genome shotgun (WGS) entry which is preliminary data.</text>
</comment>
<dbReference type="AlphaFoldDB" id="A0A175Y454"/>
<reference evidence="1" key="1">
    <citation type="submission" date="2016-03" db="EMBL/GenBank/DDBJ databases">
        <title>Sphingomonas melonis TY, whole genome shotgun sequencing.</title>
        <authorList>
            <person name="Wang H."/>
            <person name="Zhu P."/>
        </authorList>
    </citation>
    <scope>NUCLEOTIDE SEQUENCE [LARGE SCALE GENOMIC DNA]</scope>
    <source>
        <strain evidence="1">TY</strain>
    </source>
</reference>
<evidence type="ECO:0000313" key="1">
    <source>
        <dbReference type="EMBL" id="KZB95338.1"/>
    </source>
</evidence>
<dbReference type="EMBL" id="LQCK02000012">
    <property type="protein sequence ID" value="KZB95338.1"/>
    <property type="molecule type" value="Genomic_DNA"/>
</dbReference>
<keyword evidence="2" id="KW-1185">Reference proteome</keyword>